<accession>A0ABX1Q2Z2</accession>
<evidence type="ECO:0000313" key="11">
    <source>
        <dbReference type="Proteomes" id="UP000623795"/>
    </source>
</evidence>
<evidence type="ECO:0000256" key="8">
    <source>
        <dbReference type="RuleBase" id="RU363032"/>
    </source>
</evidence>
<feature type="transmembrane region" description="Helical" evidence="8">
    <location>
        <begin position="237"/>
        <end position="258"/>
    </location>
</feature>
<evidence type="ECO:0000256" key="7">
    <source>
        <dbReference type="ARBA" id="ARBA00023136"/>
    </source>
</evidence>
<evidence type="ECO:0000256" key="5">
    <source>
        <dbReference type="ARBA" id="ARBA00022692"/>
    </source>
</evidence>
<dbReference type="EMBL" id="WTVN01000045">
    <property type="protein sequence ID" value="NMG46018.1"/>
    <property type="molecule type" value="Genomic_DNA"/>
</dbReference>
<evidence type="ECO:0000256" key="6">
    <source>
        <dbReference type="ARBA" id="ARBA00022989"/>
    </source>
</evidence>
<dbReference type="PANTHER" id="PTHR43848:SF2">
    <property type="entry name" value="PUTRESCINE TRANSPORT SYSTEM PERMEASE PROTEIN POTI"/>
    <property type="match status" value="1"/>
</dbReference>
<evidence type="ECO:0000256" key="4">
    <source>
        <dbReference type="ARBA" id="ARBA00022475"/>
    </source>
</evidence>
<evidence type="ECO:0000256" key="1">
    <source>
        <dbReference type="ARBA" id="ARBA00004651"/>
    </source>
</evidence>
<dbReference type="Gene3D" id="1.10.3720.10">
    <property type="entry name" value="MetI-like"/>
    <property type="match status" value="1"/>
</dbReference>
<reference evidence="10 11" key="1">
    <citation type="submission" date="2019-12" db="EMBL/GenBank/DDBJ databases">
        <title>Comparative genomics gives insights into the taxonomy of the Azoarcus-Aromatoleum group and reveals separate origins of nif in the plant-associated Azoarcus and non-plant-associated Aromatoleum sub-groups.</title>
        <authorList>
            <person name="Lafos M."/>
            <person name="Maluk M."/>
            <person name="Batista M."/>
            <person name="Junghare M."/>
            <person name="Carmona M."/>
            <person name="Faoro H."/>
            <person name="Cruz L.M."/>
            <person name="Battistoni F."/>
            <person name="De Souza E."/>
            <person name="Pedrosa F."/>
            <person name="Chen W.-M."/>
            <person name="Poole P.S."/>
            <person name="Dixon R.A."/>
            <person name="James E.K."/>
        </authorList>
    </citation>
    <scope>NUCLEOTIDE SEQUENCE [LARGE SCALE GENOMIC DNA]</scope>
    <source>
        <strain evidence="10 11">Td21</strain>
    </source>
</reference>
<feature type="transmembrane region" description="Helical" evidence="8">
    <location>
        <begin position="12"/>
        <end position="38"/>
    </location>
</feature>
<feature type="transmembrane region" description="Helical" evidence="8">
    <location>
        <begin position="58"/>
        <end position="87"/>
    </location>
</feature>
<dbReference type="RefSeq" id="WP_169257849.1">
    <property type="nucleotide sequence ID" value="NZ_WTVN01000045.1"/>
</dbReference>
<proteinExistence type="inferred from homology"/>
<dbReference type="Pfam" id="PF00528">
    <property type="entry name" value="BPD_transp_1"/>
    <property type="match status" value="1"/>
</dbReference>
<comment type="caution">
    <text evidence="10">The sequence shown here is derived from an EMBL/GenBank/DDBJ whole genome shotgun (WGS) entry which is preliminary data.</text>
</comment>
<dbReference type="PROSITE" id="PS50928">
    <property type="entry name" value="ABC_TM1"/>
    <property type="match status" value="1"/>
</dbReference>
<keyword evidence="4" id="KW-1003">Cell membrane</keyword>
<comment type="similarity">
    <text evidence="2">Belongs to the binding-protein-dependent transport system permease family. CysTW subfamily.</text>
</comment>
<gene>
    <name evidence="10" type="ORF">GPA22_20065</name>
</gene>
<keyword evidence="3 8" id="KW-0813">Transport</keyword>
<keyword evidence="7 8" id="KW-0472">Membrane</keyword>
<name>A0ABX1Q2Z2_9RHOO</name>
<feature type="transmembrane region" description="Helical" evidence="8">
    <location>
        <begin position="108"/>
        <end position="130"/>
    </location>
</feature>
<dbReference type="CDD" id="cd06261">
    <property type="entry name" value="TM_PBP2"/>
    <property type="match status" value="1"/>
</dbReference>
<dbReference type="PANTHER" id="PTHR43848">
    <property type="entry name" value="PUTRESCINE TRANSPORT SYSTEM PERMEASE PROTEIN POTI"/>
    <property type="match status" value="1"/>
</dbReference>
<evidence type="ECO:0000256" key="3">
    <source>
        <dbReference type="ARBA" id="ARBA00022448"/>
    </source>
</evidence>
<comment type="subcellular location">
    <subcellularLocation>
        <location evidence="1 8">Cell membrane</location>
        <topology evidence="1 8">Multi-pass membrane protein</topology>
    </subcellularLocation>
</comment>
<organism evidence="10 11">
    <name type="scientific">Aromatoleum toluvorans</name>
    <dbReference type="NCBI Taxonomy" id="92002"/>
    <lineage>
        <taxon>Bacteria</taxon>
        <taxon>Pseudomonadati</taxon>
        <taxon>Pseudomonadota</taxon>
        <taxon>Betaproteobacteria</taxon>
        <taxon>Rhodocyclales</taxon>
        <taxon>Rhodocyclaceae</taxon>
        <taxon>Aromatoleum</taxon>
    </lineage>
</organism>
<dbReference type="InterPro" id="IPR051789">
    <property type="entry name" value="Bact_Polyamine_Transport"/>
</dbReference>
<sequence length="299" mass="31638">MSARARAGATAWLVVVYAFLYLPILCLVVFSFTAGEITTELDGLSLRWYAELLRDEELIAAVLLSLRVGAFAASAAVIVGSAAAFVLARCGRYPGSAAFAGMTTAPMVMPEVVIGLSLVLLFTHPVFAFLGGRGVAAIWAAHTTLCTAYVTVLVQSRLREMDRALEEAALDLGCAPLKVFFVITVPVIAPALVAGWLLAFTLSMDDFVLAAMLSDPGSTTLPVLVFARLHHGLKPEINALATVIVAVVSLAVVIANRLMLSAQKKRMAAARHAAGISPAGRSAVTLRDPDNRSEWIAHP</sequence>
<dbReference type="InterPro" id="IPR000515">
    <property type="entry name" value="MetI-like"/>
</dbReference>
<feature type="transmembrane region" description="Helical" evidence="8">
    <location>
        <begin position="136"/>
        <end position="154"/>
    </location>
</feature>
<dbReference type="Proteomes" id="UP000623795">
    <property type="component" value="Unassembled WGS sequence"/>
</dbReference>
<keyword evidence="6 8" id="KW-1133">Transmembrane helix</keyword>
<evidence type="ECO:0000256" key="2">
    <source>
        <dbReference type="ARBA" id="ARBA00007069"/>
    </source>
</evidence>
<dbReference type="InterPro" id="IPR035906">
    <property type="entry name" value="MetI-like_sf"/>
</dbReference>
<evidence type="ECO:0000259" key="9">
    <source>
        <dbReference type="PROSITE" id="PS50928"/>
    </source>
</evidence>
<protein>
    <submittedName>
        <fullName evidence="10">ABC transporter permease subunit</fullName>
    </submittedName>
</protein>
<evidence type="ECO:0000313" key="10">
    <source>
        <dbReference type="EMBL" id="NMG46018.1"/>
    </source>
</evidence>
<feature type="transmembrane region" description="Helical" evidence="8">
    <location>
        <begin position="175"/>
        <end position="199"/>
    </location>
</feature>
<dbReference type="SUPFAM" id="SSF161098">
    <property type="entry name" value="MetI-like"/>
    <property type="match status" value="1"/>
</dbReference>
<keyword evidence="5 8" id="KW-0812">Transmembrane</keyword>
<keyword evidence="11" id="KW-1185">Reference proteome</keyword>
<feature type="domain" description="ABC transmembrane type-1" evidence="9">
    <location>
        <begin position="62"/>
        <end position="256"/>
    </location>
</feature>